<sequence length="131" mass="15387">MKRCVLSTLFLIKLCFMSEVICCLKCDFFFFFFLHDNCAFVLRDFSGRGNFFNILSIRYFVVLVPTDFLSYISAHRGLDSPRRVDKRFSPFSCGISYGALALELMVVNARILFCVERLNTEVIIYIYRRVR</sequence>
<protein>
    <submittedName>
        <fullName evidence="1">Uncharacterized protein</fullName>
    </submittedName>
</protein>
<dbReference type="AlphaFoldDB" id="A0A6B0URY3"/>
<dbReference type="EMBL" id="GIFC01010188">
    <property type="protein sequence ID" value="MXU92271.1"/>
    <property type="molecule type" value="Transcribed_RNA"/>
</dbReference>
<evidence type="ECO:0000313" key="1">
    <source>
        <dbReference type="EMBL" id="MXU92271.1"/>
    </source>
</evidence>
<reference evidence="1" key="1">
    <citation type="submission" date="2019-12" db="EMBL/GenBank/DDBJ databases">
        <title>An insight into the sialome of adult female Ixodes ricinus ticks feeding for 6 days.</title>
        <authorList>
            <person name="Perner J."/>
            <person name="Ribeiro J.M.C."/>
        </authorList>
    </citation>
    <scope>NUCLEOTIDE SEQUENCE</scope>
    <source>
        <strain evidence="1">Semi-engorged</strain>
        <tissue evidence="1">Salivary glands</tissue>
    </source>
</reference>
<accession>A0A6B0URY3</accession>
<organism evidence="1">
    <name type="scientific">Ixodes ricinus</name>
    <name type="common">Common tick</name>
    <name type="synonym">Acarus ricinus</name>
    <dbReference type="NCBI Taxonomy" id="34613"/>
    <lineage>
        <taxon>Eukaryota</taxon>
        <taxon>Metazoa</taxon>
        <taxon>Ecdysozoa</taxon>
        <taxon>Arthropoda</taxon>
        <taxon>Chelicerata</taxon>
        <taxon>Arachnida</taxon>
        <taxon>Acari</taxon>
        <taxon>Parasitiformes</taxon>
        <taxon>Ixodida</taxon>
        <taxon>Ixodoidea</taxon>
        <taxon>Ixodidae</taxon>
        <taxon>Ixodinae</taxon>
        <taxon>Ixodes</taxon>
    </lineage>
</organism>
<name>A0A6B0URY3_IXORI</name>
<proteinExistence type="predicted"/>